<sequence length="121" mass="13758">MVVCVVNVHKKDLNRRGIANLEEWKTLANSLYIGRSNAYVRGATKSKWANPYAVKKYGLQKCLEMFEDYARQNLWDDLEELQGKELGCWCSPSPCHGDVLLRLLREKQEALGTAEEPAASK</sequence>
<protein>
    <recommendedName>
        <fullName evidence="1">DUF4326 domain-containing protein</fullName>
    </recommendedName>
</protein>
<dbReference type="AlphaFoldDB" id="A0A7S2JM79"/>
<evidence type="ECO:0000259" key="1">
    <source>
        <dbReference type="Pfam" id="PF14216"/>
    </source>
</evidence>
<organism evidence="2">
    <name type="scientific">Cyanoptyche gloeocystis</name>
    <dbReference type="NCBI Taxonomy" id="77922"/>
    <lineage>
        <taxon>Eukaryota</taxon>
        <taxon>Glaucocystophyceae</taxon>
        <taxon>Glaucocystophyceae incertae sedis</taxon>
        <taxon>Cyanoptyche</taxon>
    </lineage>
</organism>
<proteinExistence type="predicted"/>
<feature type="domain" description="DUF4326" evidence="1">
    <location>
        <begin position="22"/>
        <end position="101"/>
    </location>
</feature>
<dbReference type="EMBL" id="HBGX01001586">
    <property type="protein sequence ID" value="CAD9552000.1"/>
    <property type="molecule type" value="Transcribed_RNA"/>
</dbReference>
<name>A0A7S2JM79_9EUKA</name>
<dbReference type="InterPro" id="IPR025475">
    <property type="entry name" value="DUF4326"/>
</dbReference>
<reference evidence="2" key="1">
    <citation type="submission" date="2021-01" db="EMBL/GenBank/DDBJ databases">
        <authorList>
            <person name="Corre E."/>
            <person name="Pelletier E."/>
            <person name="Niang G."/>
            <person name="Scheremetjew M."/>
            <person name="Finn R."/>
            <person name="Kale V."/>
            <person name="Holt S."/>
            <person name="Cochrane G."/>
            <person name="Meng A."/>
            <person name="Brown T."/>
            <person name="Cohen L."/>
        </authorList>
    </citation>
    <scope>NUCLEOTIDE SEQUENCE</scope>
    <source>
        <strain evidence="2">SAG4.97</strain>
    </source>
</reference>
<evidence type="ECO:0000313" key="2">
    <source>
        <dbReference type="EMBL" id="CAD9552000.1"/>
    </source>
</evidence>
<gene>
    <name evidence="2" type="ORF">CGLO1086_LOCUS714</name>
</gene>
<accession>A0A7S2JM79</accession>
<dbReference type="Pfam" id="PF14216">
    <property type="entry name" value="DUF4326"/>
    <property type="match status" value="1"/>
</dbReference>